<dbReference type="InterPro" id="IPR058674">
    <property type="entry name" value="DUF8054_N"/>
</dbReference>
<dbReference type="Proteomes" id="UP000015381">
    <property type="component" value="Chromosome I"/>
</dbReference>
<dbReference type="eggNOG" id="arCOG08971">
    <property type="taxonomic scope" value="Archaea"/>
</dbReference>
<evidence type="ECO:0000256" key="1">
    <source>
        <dbReference type="SAM" id="MobiDB-lite"/>
    </source>
</evidence>
<evidence type="ECO:0000259" key="3">
    <source>
        <dbReference type="Pfam" id="PF26238"/>
    </source>
</evidence>
<reference evidence="5 6" key="2">
    <citation type="journal article" date="2013" name="PLoS ONE">
        <title>INDIGO - INtegrated Data Warehouse of MIcrobial GenOmes with Examples from the Red Sea Extremophiles.</title>
        <authorList>
            <person name="Alam I."/>
            <person name="Antunes A."/>
            <person name="Kamau A.A."/>
            <person name="Ba Alawi W."/>
            <person name="Kalkatawi M."/>
            <person name="Stingl U."/>
            <person name="Bajic V.B."/>
        </authorList>
    </citation>
    <scope>NUCLEOTIDE SEQUENCE [LARGE SCALE GENOMIC DNA]</scope>
    <source>
        <strain evidence="5 6">SARL4B</strain>
    </source>
</reference>
<evidence type="ECO:0000313" key="4">
    <source>
        <dbReference type="EMBL" id="CCQ33071.1"/>
    </source>
</evidence>
<dbReference type="Pfam" id="PF26236">
    <property type="entry name" value="DUF8054_N"/>
    <property type="match status" value="1"/>
</dbReference>
<organism evidence="5 6">
    <name type="scientific">Halorhabdus tiamatea SARL4B</name>
    <dbReference type="NCBI Taxonomy" id="1033806"/>
    <lineage>
        <taxon>Archaea</taxon>
        <taxon>Methanobacteriati</taxon>
        <taxon>Methanobacteriota</taxon>
        <taxon>Stenosarchaea group</taxon>
        <taxon>Halobacteria</taxon>
        <taxon>Halobacteriales</taxon>
        <taxon>Haloarculaceae</taxon>
        <taxon>Halorhabdus</taxon>
    </lineage>
</organism>
<sequence>MNSLLEKLRRPEYTGDNRCWPCTITNTALLAGVTGLLWLRGKRRTATALAVGGLAAIGLRGYLVPYTPSFAPELTAKLPVDPFDHGESPTATGSLADVGESASPDRDDAGEQPPDGEEVLAQLGEAGVVEFDGEDVRLDEDFRADWRREIEALRERDLEGLAAVADGATPPAVDVSATREAVEPGIVLDSKAGSPTHMRRAYAIPELAATRALAGRVDDDVARAAGRPLRSLLQTCPLCDEELIVTDAKCCGETVPTGGSPAEKLMCPSCNARFFTFE</sequence>
<evidence type="ECO:0000259" key="2">
    <source>
        <dbReference type="Pfam" id="PF26236"/>
    </source>
</evidence>
<dbReference type="PATRIC" id="fig|1033806.12.peg.926"/>
<dbReference type="Pfam" id="PF26238">
    <property type="entry name" value="DUF8054_M"/>
    <property type="match status" value="1"/>
</dbReference>
<dbReference type="KEGG" id="hti:HTIA_0932"/>
<feature type="domain" description="DUF8054" evidence="3">
    <location>
        <begin position="120"/>
        <end position="219"/>
    </location>
</feature>
<gene>
    <name evidence="5" type="ORF">HLRTI_003236</name>
    <name evidence="4" type="ORF">HTIA_0932</name>
</gene>
<dbReference type="GeneID" id="23797735"/>
<evidence type="ECO:0000313" key="5">
    <source>
        <dbReference type="EMBL" id="ERJ04800.1"/>
    </source>
</evidence>
<protein>
    <submittedName>
        <fullName evidence="5">Uncharacterized protein</fullName>
    </submittedName>
</protein>
<dbReference type="EMBL" id="AFNT02000056">
    <property type="protein sequence ID" value="ERJ04800.1"/>
    <property type="molecule type" value="Genomic_DNA"/>
</dbReference>
<dbReference type="OrthoDB" id="205972at2157"/>
<evidence type="ECO:0000313" key="7">
    <source>
        <dbReference type="Proteomes" id="UP000015381"/>
    </source>
</evidence>
<proteinExistence type="predicted"/>
<accession>F7PLE7</accession>
<feature type="domain" description="DUF8054" evidence="2">
    <location>
        <begin position="6"/>
        <end position="85"/>
    </location>
</feature>
<dbReference type="RefSeq" id="WP_008526802.1">
    <property type="nucleotide sequence ID" value="NC_021921.1"/>
</dbReference>
<feature type="region of interest" description="Disordered" evidence="1">
    <location>
        <begin position="81"/>
        <end position="116"/>
    </location>
</feature>
<evidence type="ECO:0000313" key="6">
    <source>
        <dbReference type="Proteomes" id="UP000003861"/>
    </source>
</evidence>
<name>F7PLE7_9EURY</name>
<keyword evidence="7" id="KW-1185">Reference proteome</keyword>
<dbReference type="Proteomes" id="UP000003861">
    <property type="component" value="Unassembled WGS sequence"/>
</dbReference>
<reference evidence="4 7" key="3">
    <citation type="journal article" date="2014" name="Environ. Microbiol.">
        <title>Halorhabdus tiamatea: proteogenomics and glycosidase activity measurements identify the first cultivated euryarchaeon from a deep-sea anoxic brine lake as potential polysaccharide degrader.</title>
        <authorList>
            <person name="Werner J."/>
            <person name="Ferrer M."/>
            <person name="Michel G."/>
            <person name="Mann A.J."/>
            <person name="Huang S."/>
            <person name="Juarez S."/>
            <person name="Ciordia S."/>
            <person name="Albar J.P."/>
            <person name="Alcaide M."/>
            <person name="La Cono V."/>
            <person name="Yakimov M.M."/>
            <person name="Antunes A."/>
            <person name="Taborda M."/>
            <person name="Da Costa M.S."/>
            <person name="Amann R.I."/>
            <person name="Gloeckner F.O."/>
            <person name="Golyshina O.V."/>
            <person name="Golyshin P.N."/>
            <person name="Teeling H."/>
        </authorList>
    </citation>
    <scope>NUCLEOTIDE SEQUENCE [LARGE SCALE GENOMIC DNA]</scope>
    <source>
        <strain evidence="7">SARL4B</strain>
        <strain evidence="4">Type strain: SARL4B</strain>
    </source>
</reference>
<dbReference type="AlphaFoldDB" id="F7PLE7"/>
<dbReference type="InterPro" id="IPR058775">
    <property type="entry name" value="DUF8054_M"/>
</dbReference>
<reference evidence="5 6" key="1">
    <citation type="journal article" date="2011" name="J. Bacteriol.">
        <title>Genome sequence of Halorhabdus tiamatea, the first archaeon isolated from a deep-sea anoxic brine lake.</title>
        <authorList>
            <person name="Antunes A."/>
            <person name="Alam I."/>
            <person name="Bajic V.B."/>
            <person name="Stingl U."/>
        </authorList>
    </citation>
    <scope>NUCLEOTIDE SEQUENCE [LARGE SCALE GENOMIC DNA]</scope>
    <source>
        <strain evidence="5 6">SARL4B</strain>
    </source>
</reference>
<dbReference type="EMBL" id="HF571520">
    <property type="protein sequence ID" value="CCQ33071.1"/>
    <property type="molecule type" value="Genomic_DNA"/>
</dbReference>
<dbReference type="HOGENOM" id="CLU_945324_0_0_2"/>